<dbReference type="EMBL" id="LILD01000001">
    <property type="protein sequence ID" value="KOO38467.1"/>
    <property type="molecule type" value="Genomic_DNA"/>
</dbReference>
<reference evidence="1" key="1">
    <citation type="submission" date="2015-08" db="EMBL/GenBank/DDBJ databases">
        <title>Complete DNA Sequence of Pseudomonas syringae pv. actinidiae, the Causal Agent of Kiwifruit Canker Disease.</title>
        <authorList>
            <person name="Rikkerink E.H.A."/>
            <person name="Fineran P.C."/>
        </authorList>
    </citation>
    <scope>NUCLEOTIDE SEQUENCE</scope>
    <source>
        <strain evidence="1">DSM 13666</strain>
    </source>
</reference>
<comment type="caution">
    <text evidence="1">The sequence shown here is derived from an EMBL/GenBank/DDBJ whole genome shotgun (WGS) entry which is preliminary data.</text>
</comment>
<dbReference type="PATRIC" id="fig|136160.3.peg.1504"/>
<protein>
    <submittedName>
        <fullName evidence="1">Uncharacterized protein</fullName>
    </submittedName>
</protein>
<sequence length="107" mass="11506">MAVSTHTQKNHCQGCWRNLCRCTVPLRRDLAAVPDNNPVAANTGGSNGAGRALAGVSAGSAQKKPDLVGLFGVPLNLLYEHTFCKSTSFLNYLRERGYQMSKGTPLK</sequence>
<dbReference type="AlphaFoldDB" id="A0A0M0KIP2"/>
<evidence type="ECO:0000313" key="1">
    <source>
        <dbReference type="EMBL" id="KOO38467.1"/>
    </source>
</evidence>
<gene>
    <name evidence="1" type="ORF">AMD02_06035</name>
</gene>
<name>A0A0M0KIP2_ALKHA</name>
<accession>A0A0M0KIP2</accession>
<organism evidence="1">
    <name type="scientific">Halalkalibacterium halodurans</name>
    <name type="common">Bacillus halodurans</name>
    <dbReference type="NCBI Taxonomy" id="86665"/>
    <lineage>
        <taxon>Bacteria</taxon>
        <taxon>Bacillati</taxon>
        <taxon>Bacillota</taxon>
        <taxon>Bacilli</taxon>
        <taxon>Bacillales</taxon>
        <taxon>Bacillaceae</taxon>
        <taxon>Halalkalibacterium (ex Joshi et al. 2022)</taxon>
    </lineage>
</organism>
<proteinExistence type="predicted"/>